<comment type="caution">
    <text evidence="3">The sequence shown here is derived from an EMBL/GenBank/DDBJ whole genome shotgun (WGS) entry which is preliminary data.</text>
</comment>
<gene>
    <name evidence="3" type="ORF">TRFO_24475</name>
</gene>
<dbReference type="Proteomes" id="UP000179807">
    <property type="component" value="Unassembled WGS sequence"/>
</dbReference>
<feature type="region of interest" description="Disordered" evidence="2">
    <location>
        <begin position="1"/>
        <end position="29"/>
    </location>
</feature>
<feature type="coiled-coil region" evidence="1">
    <location>
        <begin position="48"/>
        <end position="141"/>
    </location>
</feature>
<protein>
    <submittedName>
        <fullName evidence="3">Uncharacterized protein</fullName>
    </submittedName>
</protein>
<dbReference type="EMBL" id="MLAK01000699">
    <property type="protein sequence ID" value="OHT07385.1"/>
    <property type="molecule type" value="Genomic_DNA"/>
</dbReference>
<reference evidence="3" key="1">
    <citation type="submission" date="2016-10" db="EMBL/GenBank/DDBJ databases">
        <authorList>
            <person name="Benchimol M."/>
            <person name="Almeida L.G."/>
            <person name="Vasconcelos A.T."/>
            <person name="Perreira-Neves A."/>
            <person name="Rosa I.A."/>
            <person name="Tasca T."/>
            <person name="Bogo M.R."/>
            <person name="de Souza W."/>
        </authorList>
    </citation>
    <scope>NUCLEOTIDE SEQUENCE [LARGE SCALE GENOMIC DNA]</scope>
    <source>
        <strain evidence="3">K</strain>
    </source>
</reference>
<keyword evidence="4" id="KW-1185">Reference proteome</keyword>
<evidence type="ECO:0000313" key="3">
    <source>
        <dbReference type="EMBL" id="OHT07385.1"/>
    </source>
</evidence>
<sequence>MTPTRPNQQNDAEEQQEKHHKQTFERRIGSPTGYAESQIIMRQIDSILDNMFSQKQELAARVEKKDEEIVTLKQALEFSNRICADLKIHILENKIEEANLQLMKKKVEEQEDLLKEVINKNEDLQGDLLALQKKIEDLQSAKTRKPRIFGGMGRVSIAPDPRQREMKII</sequence>
<evidence type="ECO:0000313" key="4">
    <source>
        <dbReference type="Proteomes" id="UP000179807"/>
    </source>
</evidence>
<name>A0A1J4K7C6_9EUKA</name>
<dbReference type="AlphaFoldDB" id="A0A1J4K7C6"/>
<keyword evidence="1" id="KW-0175">Coiled coil</keyword>
<feature type="compositionally biased region" description="Polar residues" evidence="2">
    <location>
        <begin position="1"/>
        <end position="10"/>
    </location>
</feature>
<proteinExistence type="predicted"/>
<dbReference type="VEuPathDB" id="TrichDB:TRFO_24475"/>
<dbReference type="GeneID" id="94838483"/>
<evidence type="ECO:0000256" key="2">
    <source>
        <dbReference type="SAM" id="MobiDB-lite"/>
    </source>
</evidence>
<accession>A0A1J4K7C6</accession>
<dbReference type="RefSeq" id="XP_068360521.1">
    <property type="nucleotide sequence ID" value="XM_068503779.1"/>
</dbReference>
<organism evidence="3 4">
    <name type="scientific">Tritrichomonas foetus</name>
    <dbReference type="NCBI Taxonomy" id="1144522"/>
    <lineage>
        <taxon>Eukaryota</taxon>
        <taxon>Metamonada</taxon>
        <taxon>Parabasalia</taxon>
        <taxon>Tritrichomonadida</taxon>
        <taxon>Tritrichomonadidae</taxon>
        <taxon>Tritrichomonas</taxon>
    </lineage>
</organism>
<evidence type="ECO:0000256" key="1">
    <source>
        <dbReference type="SAM" id="Coils"/>
    </source>
</evidence>